<dbReference type="OrthoDB" id="431022at2759"/>
<evidence type="ECO:0000313" key="2">
    <source>
        <dbReference type="EMBL" id="CAL1140804.1"/>
    </source>
</evidence>
<accession>A0A9P1C9A0</accession>
<dbReference type="Proteomes" id="UP001152797">
    <property type="component" value="Unassembled WGS sequence"/>
</dbReference>
<evidence type="ECO:0000313" key="1">
    <source>
        <dbReference type="EMBL" id="CAI3987429.1"/>
    </source>
</evidence>
<dbReference type="EMBL" id="CAMXCT020001166">
    <property type="protein sequence ID" value="CAL1140804.1"/>
    <property type="molecule type" value="Genomic_DNA"/>
</dbReference>
<comment type="caution">
    <text evidence="1">The sequence shown here is derived from an EMBL/GenBank/DDBJ whole genome shotgun (WGS) entry which is preliminary data.</text>
</comment>
<evidence type="ECO:0000313" key="3">
    <source>
        <dbReference type="Proteomes" id="UP001152797"/>
    </source>
</evidence>
<organism evidence="1">
    <name type="scientific">Cladocopium goreaui</name>
    <dbReference type="NCBI Taxonomy" id="2562237"/>
    <lineage>
        <taxon>Eukaryota</taxon>
        <taxon>Sar</taxon>
        <taxon>Alveolata</taxon>
        <taxon>Dinophyceae</taxon>
        <taxon>Suessiales</taxon>
        <taxon>Symbiodiniaceae</taxon>
        <taxon>Cladocopium</taxon>
    </lineage>
</organism>
<keyword evidence="3" id="KW-1185">Reference proteome</keyword>
<gene>
    <name evidence="1" type="ORF">C1SCF055_LOCUS14700</name>
</gene>
<reference evidence="1" key="1">
    <citation type="submission" date="2022-10" db="EMBL/GenBank/DDBJ databases">
        <authorList>
            <person name="Chen Y."/>
            <person name="Dougan E. K."/>
            <person name="Chan C."/>
            <person name="Rhodes N."/>
            <person name="Thang M."/>
        </authorList>
    </citation>
    <scope>NUCLEOTIDE SEQUENCE</scope>
</reference>
<dbReference type="AlphaFoldDB" id="A0A9P1C9A0"/>
<dbReference type="EMBL" id="CAMXCT030001166">
    <property type="protein sequence ID" value="CAL4774741.1"/>
    <property type="molecule type" value="Genomic_DNA"/>
</dbReference>
<name>A0A9P1C9A0_9DINO</name>
<proteinExistence type="predicted"/>
<sequence length="484" mass="55359">MGLTRHDPARTSFRALDDAGLRLPVQLSFNKVGDTARYPWFKLTSMVKCLEELDRVNLLLPAQSWEQSQEMLGTYWARFRSQYPTHEVFGLLTMEELQMALPIKLHGDEGKKKSPLMLLSWQPVLGRGTSKSVQQPLEVQNAAQKLNLLGSLLLTRWLLFAALKETYSECPSALDDAMAMVLEDLNFACHTGVAVNLFGQSRRLRFVAVSVKGDWPFLIEAAHLERHFRRAPKRERSDMCSNLGVCHLCLGGYQGIPYEDFAEVPQWEQTMQSAAAMVPWHSESPWHSLPSLPSFRPWTFRPDIFHNFHLGHGRYFVSSALEWLEDWLTDDMVAELSQQDRRVAFIALGVQSMNAALRLLYRGGAWLAAADSASIAFFGLEHLRAYKKLAQLSIDAREPRFPIHCKAHMLNHTFRFLELWAQQVEWVENPLADSCQIDESFVGVISRFSRRVSPRMTILRTYDLYVTALRDRVHQGHDDASVLE</sequence>
<protein>
    <submittedName>
        <fullName evidence="1">Uncharacterized protein</fullName>
    </submittedName>
</protein>
<reference evidence="2" key="2">
    <citation type="submission" date="2024-04" db="EMBL/GenBank/DDBJ databases">
        <authorList>
            <person name="Chen Y."/>
            <person name="Shah S."/>
            <person name="Dougan E. K."/>
            <person name="Thang M."/>
            <person name="Chan C."/>
        </authorList>
    </citation>
    <scope>NUCLEOTIDE SEQUENCE [LARGE SCALE GENOMIC DNA]</scope>
</reference>
<dbReference type="EMBL" id="CAMXCT010001166">
    <property type="protein sequence ID" value="CAI3987429.1"/>
    <property type="molecule type" value="Genomic_DNA"/>
</dbReference>